<feature type="compositionally biased region" description="Pro residues" evidence="1">
    <location>
        <begin position="39"/>
        <end position="61"/>
    </location>
</feature>
<dbReference type="EMBL" id="JAYMGO010000004">
    <property type="protein sequence ID" value="KAL1276246.1"/>
    <property type="molecule type" value="Genomic_DNA"/>
</dbReference>
<proteinExistence type="predicted"/>
<sequence>MAAMPESGPRPHLSRGLFQRPLLSTFLLCQDHHVVLLAPPAPSSHPDRPAPPWLPARPAPPSSSITERERKKLDRVIRRSSSVLGCPLDSVWEVGTRRILTKLTSMLDHESQPCGTFCQLWRAASTLSV</sequence>
<name>A0ABR3NHQ8_9TELE</name>
<evidence type="ECO:0000313" key="2">
    <source>
        <dbReference type="EMBL" id="KAL1276246.1"/>
    </source>
</evidence>
<evidence type="ECO:0000313" key="3">
    <source>
        <dbReference type="Proteomes" id="UP001558613"/>
    </source>
</evidence>
<feature type="region of interest" description="Disordered" evidence="1">
    <location>
        <begin position="38"/>
        <end position="71"/>
    </location>
</feature>
<keyword evidence="3" id="KW-1185">Reference proteome</keyword>
<gene>
    <name evidence="2" type="ORF">QQF64_035869</name>
</gene>
<dbReference type="Proteomes" id="UP001558613">
    <property type="component" value="Unassembled WGS sequence"/>
</dbReference>
<organism evidence="2 3">
    <name type="scientific">Cirrhinus molitorella</name>
    <name type="common">mud carp</name>
    <dbReference type="NCBI Taxonomy" id="172907"/>
    <lineage>
        <taxon>Eukaryota</taxon>
        <taxon>Metazoa</taxon>
        <taxon>Chordata</taxon>
        <taxon>Craniata</taxon>
        <taxon>Vertebrata</taxon>
        <taxon>Euteleostomi</taxon>
        <taxon>Actinopterygii</taxon>
        <taxon>Neopterygii</taxon>
        <taxon>Teleostei</taxon>
        <taxon>Ostariophysi</taxon>
        <taxon>Cypriniformes</taxon>
        <taxon>Cyprinidae</taxon>
        <taxon>Labeoninae</taxon>
        <taxon>Labeonini</taxon>
        <taxon>Cirrhinus</taxon>
    </lineage>
</organism>
<comment type="caution">
    <text evidence="2">The sequence shown here is derived from an EMBL/GenBank/DDBJ whole genome shotgun (WGS) entry which is preliminary data.</text>
</comment>
<evidence type="ECO:0000256" key="1">
    <source>
        <dbReference type="SAM" id="MobiDB-lite"/>
    </source>
</evidence>
<protein>
    <submittedName>
        <fullName evidence="2">Uncharacterized protein</fullName>
    </submittedName>
</protein>
<accession>A0ABR3NHQ8</accession>
<reference evidence="2 3" key="1">
    <citation type="submission" date="2023-09" db="EMBL/GenBank/DDBJ databases">
        <authorList>
            <person name="Wang M."/>
        </authorList>
    </citation>
    <scope>NUCLEOTIDE SEQUENCE [LARGE SCALE GENOMIC DNA]</scope>
    <source>
        <strain evidence="2">GT-2023</strain>
        <tissue evidence="2">Liver</tissue>
    </source>
</reference>